<dbReference type="PROSITE" id="PS50404">
    <property type="entry name" value="GST_NTER"/>
    <property type="match status" value="1"/>
</dbReference>
<dbReference type="Gene3D" id="1.20.1050.10">
    <property type="match status" value="1"/>
</dbReference>
<dbReference type="PROSITE" id="PS50405">
    <property type="entry name" value="GST_CTER"/>
    <property type="match status" value="1"/>
</dbReference>
<evidence type="ECO:0000313" key="4">
    <source>
        <dbReference type="Proteomes" id="UP001200741"/>
    </source>
</evidence>
<feature type="domain" description="GST C-terminal" evidence="2">
    <location>
        <begin position="87"/>
        <end position="214"/>
    </location>
</feature>
<dbReference type="EMBL" id="JAJTWU010000008">
    <property type="protein sequence ID" value="MCE4556810.1"/>
    <property type="molecule type" value="Genomic_DNA"/>
</dbReference>
<dbReference type="PANTHER" id="PTHR44051:SF8">
    <property type="entry name" value="GLUTATHIONE S-TRANSFERASE GSTA"/>
    <property type="match status" value="1"/>
</dbReference>
<dbReference type="InterPro" id="IPR010987">
    <property type="entry name" value="Glutathione-S-Trfase_C-like"/>
</dbReference>
<dbReference type="Pfam" id="PF13410">
    <property type="entry name" value="GST_C_2"/>
    <property type="match status" value="1"/>
</dbReference>
<gene>
    <name evidence="3" type="ORF">LXT13_20635</name>
</gene>
<dbReference type="InterPro" id="IPR036282">
    <property type="entry name" value="Glutathione-S-Trfase_C_sf"/>
</dbReference>
<evidence type="ECO:0000313" key="3">
    <source>
        <dbReference type="EMBL" id="MCE4556810.1"/>
    </source>
</evidence>
<dbReference type="SFLD" id="SFLDS00019">
    <property type="entry name" value="Glutathione_Transferase_(cytos"/>
    <property type="match status" value="1"/>
</dbReference>
<dbReference type="Gene3D" id="3.40.30.10">
    <property type="entry name" value="Glutaredoxin"/>
    <property type="match status" value="1"/>
</dbReference>
<name>A0ABS8XZX4_9BURK</name>
<dbReference type="SFLD" id="SFLDG00358">
    <property type="entry name" value="Main_(cytGST)"/>
    <property type="match status" value="1"/>
</dbReference>
<dbReference type="RefSeq" id="WP_233373932.1">
    <property type="nucleotide sequence ID" value="NZ_JAJTWU010000008.1"/>
</dbReference>
<dbReference type="SUPFAM" id="SSF52833">
    <property type="entry name" value="Thioredoxin-like"/>
    <property type="match status" value="1"/>
</dbReference>
<sequence>MALKFYMTPGSCSTGIHILLETLELPFEVWIVNLPAGEHLRPEYLKINPRGTIPTLVLDGGRALTDFKSIALWLAETYPRGRLLPADPALAALAIELLDFALGQLHGEGFTRIFTTERYLSHREQQPSSALRDDVASHGREIVRQGFEALERRLPADGYAVGPQFSIADAALFYNEFWADKVGIVLPPKVRAHYQRVRARPVVRQVLAEEGYRS</sequence>
<keyword evidence="4" id="KW-1185">Reference proteome</keyword>
<dbReference type="InterPro" id="IPR040079">
    <property type="entry name" value="Glutathione_S-Trfase"/>
</dbReference>
<proteinExistence type="predicted"/>
<organism evidence="3 4">
    <name type="scientific">Pelomonas cellulosilytica</name>
    <dbReference type="NCBI Taxonomy" id="2906762"/>
    <lineage>
        <taxon>Bacteria</taxon>
        <taxon>Pseudomonadati</taxon>
        <taxon>Pseudomonadota</taxon>
        <taxon>Betaproteobacteria</taxon>
        <taxon>Burkholderiales</taxon>
        <taxon>Sphaerotilaceae</taxon>
        <taxon>Roseateles</taxon>
    </lineage>
</organism>
<protein>
    <submittedName>
        <fullName evidence="3">Glutathione S-transferase</fullName>
    </submittedName>
</protein>
<dbReference type="InterPro" id="IPR036249">
    <property type="entry name" value="Thioredoxin-like_sf"/>
</dbReference>
<dbReference type="SUPFAM" id="SSF47616">
    <property type="entry name" value="GST C-terminal domain-like"/>
    <property type="match status" value="1"/>
</dbReference>
<dbReference type="Proteomes" id="UP001200741">
    <property type="component" value="Unassembled WGS sequence"/>
</dbReference>
<evidence type="ECO:0000259" key="2">
    <source>
        <dbReference type="PROSITE" id="PS50405"/>
    </source>
</evidence>
<reference evidence="3 4" key="1">
    <citation type="submission" date="2021-12" db="EMBL/GenBank/DDBJ databases">
        <title>Genome seq of P8.</title>
        <authorList>
            <person name="Seo T."/>
        </authorList>
    </citation>
    <scope>NUCLEOTIDE SEQUENCE [LARGE SCALE GENOMIC DNA]</scope>
    <source>
        <strain evidence="3 4">P8</strain>
    </source>
</reference>
<dbReference type="SFLD" id="SFLDG01150">
    <property type="entry name" value="Main.1:_Beta-like"/>
    <property type="match status" value="1"/>
</dbReference>
<comment type="caution">
    <text evidence="3">The sequence shown here is derived from an EMBL/GenBank/DDBJ whole genome shotgun (WGS) entry which is preliminary data.</text>
</comment>
<dbReference type="Pfam" id="PF13409">
    <property type="entry name" value="GST_N_2"/>
    <property type="match status" value="1"/>
</dbReference>
<accession>A0ABS8XZX4</accession>
<dbReference type="CDD" id="cd03057">
    <property type="entry name" value="GST_N_Beta"/>
    <property type="match status" value="1"/>
</dbReference>
<dbReference type="PANTHER" id="PTHR44051">
    <property type="entry name" value="GLUTATHIONE S-TRANSFERASE-RELATED"/>
    <property type="match status" value="1"/>
</dbReference>
<feature type="domain" description="GST N-terminal" evidence="1">
    <location>
        <begin position="1"/>
        <end position="82"/>
    </location>
</feature>
<dbReference type="InterPro" id="IPR004045">
    <property type="entry name" value="Glutathione_S-Trfase_N"/>
</dbReference>
<evidence type="ECO:0000259" key="1">
    <source>
        <dbReference type="PROSITE" id="PS50404"/>
    </source>
</evidence>